<keyword evidence="1" id="KW-0175">Coiled coil</keyword>
<evidence type="ECO:0000313" key="3">
    <source>
        <dbReference type="Proteomes" id="UP000196320"/>
    </source>
</evidence>
<protein>
    <recommendedName>
        <fullName evidence="4">YbaB/EbfC family nucleoid-associated protein</fullName>
    </recommendedName>
</protein>
<name>A0A1R4KPI2_9MICO</name>
<gene>
    <name evidence="2" type="ORF">FM104_14660</name>
</gene>
<feature type="coiled-coil region" evidence="1">
    <location>
        <begin position="5"/>
        <end position="32"/>
    </location>
</feature>
<proteinExistence type="predicted"/>
<evidence type="ECO:0008006" key="4">
    <source>
        <dbReference type="Google" id="ProtNLM"/>
    </source>
</evidence>
<dbReference type="OrthoDB" id="5059902at2"/>
<keyword evidence="3" id="KW-1185">Reference proteome</keyword>
<organism evidence="2 3">
    <name type="scientific">Microbacterium esteraromaticum</name>
    <dbReference type="NCBI Taxonomy" id="57043"/>
    <lineage>
        <taxon>Bacteria</taxon>
        <taxon>Bacillati</taxon>
        <taxon>Actinomycetota</taxon>
        <taxon>Actinomycetes</taxon>
        <taxon>Micrococcales</taxon>
        <taxon>Microbacteriaceae</taxon>
        <taxon>Microbacterium</taxon>
    </lineage>
</organism>
<accession>A0A1R4KPI2</accession>
<sequence>MNLDMADAGRLMAELRESAANLQRELRAVATAADELTPVTVEDDEKAVKLTLAKNGSVEALVLDEDWRDKIGEESLGASVSMCYQTALGKRLDQMMTAVDEQPEDDTRITTPPPAPFTLGDPTTASAEEGRSNILDAIHQARDQREAYLAKVNQKGSEARAAVNSAKTVIVSRRGPAITGVALDERWVRNANDGMIEREIVRAMNNVMAMSNRDQQNTYEGFPAVQRLMDMTKDPREMLRRMGSVR</sequence>
<dbReference type="EMBL" id="FUKO01000041">
    <property type="protein sequence ID" value="SJN46200.1"/>
    <property type="molecule type" value="Genomic_DNA"/>
</dbReference>
<dbReference type="AlphaFoldDB" id="A0A1R4KPI2"/>
<evidence type="ECO:0000313" key="2">
    <source>
        <dbReference type="EMBL" id="SJN46200.1"/>
    </source>
</evidence>
<evidence type="ECO:0000256" key="1">
    <source>
        <dbReference type="SAM" id="Coils"/>
    </source>
</evidence>
<dbReference type="Proteomes" id="UP000196320">
    <property type="component" value="Unassembled WGS sequence"/>
</dbReference>
<reference evidence="2 3" key="1">
    <citation type="submission" date="2017-02" db="EMBL/GenBank/DDBJ databases">
        <authorList>
            <person name="Peterson S.W."/>
        </authorList>
    </citation>
    <scope>NUCLEOTIDE SEQUENCE [LARGE SCALE GENOMIC DNA]</scope>
    <source>
        <strain evidence="2 3">B Mb 05.01</strain>
    </source>
</reference>
<dbReference type="RefSeq" id="WP_143738450.1">
    <property type="nucleotide sequence ID" value="NZ_FUKO01000041.1"/>
</dbReference>